<keyword evidence="4" id="KW-0109">Calcium transport</keyword>
<feature type="transmembrane region" description="Helical" evidence="10">
    <location>
        <begin position="162"/>
        <end position="182"/>
    </location>
</feature>
<reference evidence="12 13" key="1">
    <citation type="submission" date="2020-10" db="EMBL/GenBank/DDBJ databases">
        <title>The Coptis chinensis genome and diversification of protoberbering-type alkaloids.</title>
        <authorList>
            <person name="Wang B."/>
            <person name="Shu S."/>
            <person name="Song C."/>
            <person name="Liu Y."/>
        </authorList>
    </citation>
    <scope>NUCLEOTIDE SEQUENCE [LARGE SCALE GENOMIC DNA]</scope>
    <source>
        <strain evidence="12">HL-2020</strain>
        <tissue evidence="12">Leaf</tissue>
    </source>
</reference>
<keyword evidence="9 10" id="KW-0472">Membrane</keyword>
<evidence type="ECO:0000256" key="5">
    <source>
        <dbReference type="ARBA" id="ARBA00022692"/>
    </source>
</evidence>
<organism evidence="12 13">
    <name type="scientific">Coptis chinensis</name>
    <dbReference type="NCBI Taxonomy" id="261450"/>
    <lineage>
        <taxon>Eukaryota</taxon>
        <taxon>Viridiplantae</taxon>
        <taxon>Streptophyta</taxon>
        <taxon>Embryophyta</taxon>
        <taxon>Tracheophyta</taxon>
        <taxon>Spermatophyta</taxon>
        <taxon>Magnoliopsida</taxon>
        <taxon>Ranunculales</taxon>
        <taxon>Ranunculaceae</taxon>
        <taxon>Coptidoideae</taxon>
        <taxon>Coptis</taxon>
    </lineage>
</organism>
<dbReference type="GO" id="GO:0015292">
    <property type="term" value="F:uniporter activity"/>
    <property type="evidence" value="ECO:0007669"/>
    <property type="project" value="TreeGrafter"/>
</dbReference>
<evidence type="ECO:0000259" key="11">
    <source>
        <dbReference type="Pfam" id="PF04678"/>
    </source>
</evidence>
<dbReference type="GO" id="GO:0051560">
    <property type="term" value="P:mitochondrial calcium ion homeostasis"/>
    <property type="evidence" value="ECO:0007669"/>
    <property type="project" value="InterPro"/>
</dbReference>
<evidence type="ECO:0000256" key="9">
    <source>
        <dbReference type="ARBA" id="ARBA00023136"/>
    </source>
</evidence>
<evidence type="ECO:0000256" key="2">
    <source>
        <dbReference type="ARBA" id="ARBA00005653"/>
    </source>
</evidence>
<feature type="transmembrane region" description="Helical" evidence="10">
    <location>
        <begin position="188"/>
        <end position="208"/>
    </location>
</feature>
<feature type="domain" description="Calcium uniporter protein C-terminal" evidence="11">
    <location>
        <begin position="135"/>
        <end position="246"/>
    </location>
</feature>
<dbReference type="InterPro" id="IPR039055">
    <property type="entry name" value="MCU_fam"/>
</dbReference>
<evidence type="ECO:0000256" key="6">
    <source>
        <dbReference type="ARBA" id="ARBA00022837"/>
    </source>
</evidence>
<evidence type="ECO:0000256" key="4">
    <source>
        <dbReference type="ARBA" id="ARBA00022568"/>
    </source>
</evidence>
<dbReference type="AlphaFoldDB" id="A0A835M5C1"/>
<dbReference type="GO" id="GO:0036444">
    <property type="term" value="P:calcium import into the mitochondrion"/>
    <property type="evidence" value="ECO:0007669"/>
    <property type="project" value="TreeGrafter"/>
</dbReference>
<accession>A0A835M5C1</accession>
<sequence>MALRRTLSHRLLHINRAHLPFSPTSAKTTTPLSFTKPTEKNVIFGRFLQSRALVQSAMALDYCSSSPMMEKLKEMNVSKDRLRFDGLMSPTKSNYLDGISVDDAPDFDVRRFLLSKVAKAIQGVIPLPIVQPSDSRMQELENMEKEKLAIDREADALVRKELWCGLGFLVFQTAGFMRLTFWELSWDVMEPICFYVTSLYFMASYAFFLRTSQEPSFEGFFQSRFRAKQKRLMKAKKFDTERFNELRRACYPHSLDQQPASALPTCTSYNNSEGSICAMHN</sequence>
<keyword evidence="7 10" id="KW-1133">Transmembrane helix</keyword>
<keyword evidence="3" id="KW-0813">Transport</keyword>
<keyword evidence="5 10" id="KW-0812">Transmembrane</keyword>
<evidence type="ECO:0000256" key="1">
    <source>
        <dbReference type="ARBA" id="ARBA00004141"/>
    </source>
</evidence>
<keyword evidence="6" id="KW-0106">Calcium</keyword>
<keyword evidence="13" id="KW-1185">Reference proteome</keyword>
<dbReference type="GO" id="GO:1990246">
    <property type="term" value="C:uniplex complex"/>
    <property type="evidence" value="ECO:0007669"/>
    <property type="project" value="TreeGrafter"/>
</dbReference>
<keyword evidence="8" id="KW-0406">Ion transport</keyword>
<dbReference type="InterPro" id="IPR006769">
    <property type="entry name" value="MCU_C"/>
</dbReference>
<name>A0A835M5C1_9MAGN</name>
<protein>
    <recommendedName>
        <fullName evidence="11">Calcium uniporter protein C-terminal domain-containing protein</fullName>
    </recommendedName>
</protein>
<dbReference type="GO" id="GO:0005262">
    <property type="term" value="F:calcium channel activity"/>
    <property type="evidence" value="ECO:0007669"/>
    <property type="project" value="TreeGrafter"/>
</dbReference>
<dbReference type="OrthoDB" id="278338at2759"/>
<evidence type="ECO:0000256" key="8">
    <source>
        <dbReference type="ARBA" id="ARBA00023065"/>
    </source>
</evidence>
<dbReference type="Proteomes" id="UP000631114">
    <property type="component" value="Unassembled WGS sequence"/>
</dbReference>
<dbReference type="Pfam" id="PF04678">
    <property type="entry name" value="MCU"/>
    <property type="match status" value="1"/>
</dbReference>
<evidence type="ECO:0000256" key="10">
    <source>
        <dbReference type="SAM" id="Phobius"/>
    </source>
</evidence>
<comment type="similarity">
    <text evidence="2">Belongs to the MCU (TC 1.A.77) family.</text>
</comment>
<dbReference type="PANTHER" id="PTHR13462:SF31">
    <property type="entry name" value="CALCIUM UNIPORTER PROTEIN 1, MITOCHONDRIAL"/>
    <property type="match status" value="1"/>
</dbReference>
<evidence type="ECO:0000256" key="7">
    <source>
        <dbReference type="ARBA" id="ARBA00022989"/>
    </source>
</evidence>
<evidence type="ECO:0000313" key="13">
    <source>
        <dbReference type="Proteomes" id="UP000631114"/>
    </source>
</evidence>
<evidence type="ECO:0000313" key="12">
    <source>
        <dbReference type="EMBL" id="KAF9620243.1"/>
    </source>
</evidence>
<comment type="caution">
    <text evidence="12">The sequence shown here is derived from an EMBL/GenBank/DDBJ whole genome shotgun (WGS) entry which is preliminary data.</text>
</comment>
<proteinExistence type="inferred from homology"/>
<dbReference type="PANTHER" id="PTHR13462">
    <property type="entry name" value="CALCIUM UNIPORTER PROTEIN, MITOCHONDRIAL"/>
    <property type="match status" value="1"/>
</dbReference>
<dbReference type="EMBL" id="JADFTS010000002">
    <property type="protein sequence ID" value="KAF9620243.1"/>
    <property type="molecule type" value="Genomic_DNA"/>
</dbReference>
<gene>
    <name evidence="12" type="ORF">IFM89_010978</name>
</gene>
<evidence type="ECO:0000256" key="3">
    <source>
        <dbReference type="ARBA" id="ARBA00022448"/>
    </source>
</evidence>
<comment type="subcellular location">
    <subcellularLocation>
        <location evidence="1">Membrane</location>
        <topology evidence="1">Multi-pass membrane protein</topology>
    </subcellularLocation>
</comment>